<dbReference type="AlphaFoldDB" id="A0A8H4QRW8"/>
<feature type="transmembrane region" description="Helical" evidence="1">
    <location>
        <begin position="144"/>
        <end position="167"/>
    </location>
</feature>
<keyword evidence="1" id="KW-1133">Transmembrane helix</keyword>
<evidence type="ECO:0000256" key="1">
    <source>
        <dbReference type="SAM" id="Phobius"/>
    </source>
</evidence>
<dbReference type="EMBL" id="JAACJL010000033">
    <property type="protein sequence ID" value="KAF4615834.1"/>
    <property type="molecule type" value="Genomic_DNA"/>
</dbReference>
<feature type="transmembrane region" description="Helical" evidence="1">
    <location>
        <begin position="187"/>
        <end position="208"/>
    </location>
</feature>
<evidence type="ECO:0000313" key="2">
    <source>
        <dbReference type="EMBL" id="KAF4615834.1"/>
    </source>
</evidence>
<sequence>MSSTGITSSPSWSTVEPNALIWMERFLHAAVSIGDRPRTGIHATIFAICTYYVVKAKKISWPVQIYITLLFILSSANTAINIHNTQLAWIDERNYPGGPGLFIGTANVLIVKGDAAGDAAANIITFMVDSLLIYRCYIIWNSNWMVVVIPIMALIASTVMSVLRTIAASRPASSLFAQNAVRFGLPYWALSLSLNMLVTLLIVTRLWLARRQVAMFAEPEQLTIYTGVAAMVIESALPYAVVSLILVILYGKGNTAELLFIPLLPHIQSIAPQLIIIRVRRGLGWSKGTLQGSSPMSEIKFSHSTVNELEA</sequence>
<feature type="transmembrane region" description="Helical" evidence="1">
    <location>
        <begin position="65"/>
        <end position="83"/>
    </location>
</feature>
<keyword evidence="3" id="KW-1185">Reference proteome</keyword>
<protein>
    <submittedName>
        <fullName evidence="2">Uncharacterized protein</fullName>
    </submittedName>
</protein>
<comment type="caution">
    <text evidence="2">The sequence shown here is derived from an EMBL/GenBank/DDBJ whole genome shotgun (WGS) entry which is preliminary data.</text>
</comment>
<proteinExistence type="predicted"/>
<dbReference type="Proteomes" id="UP000521872">
    <property type="component" value="Unassembled WGS sequence"/>
</dbReference>
<keyword evidence="1" id="KW-0812">Transmembrane</keyword>
<name>A0A8H4QRW8_9AGAR</name>
<feature type="transmembrane region" description="Helical" evidence="1">
    <location>
        <begin position="228"/>
        <end position="250"/>
    </location>
</feature>
<reference evidence="2 3" key="1">
    <citation type="submission" date="2019-12" db="EMBL/GenBank/DDBJ databases">
        <authorList>
            <person name="Floudas D."/>
            <person name="Bentzer J."/>
            <person name="Ahren D."/>
            <person name="Johansson T."/>
            <person name="Persson P."/>
            <person name="Tunlid A."/>
        </authorList>
    </citation>
    <scope>NUCLEOTIDE SEQUENCE [LARGE SCALE GENOMIC DNA]</scope>
    <source>
        <strain evidence="2 3">CBS 102.39</strain>
    </source>
</reference>
<evidence type="ECO:0000313" key="3">
    <source>
        <dbReference type="Proteomes" id="UP000521872"/>
    </source>
</evidence>
<gene>
    <name evidence="2" type="ORF">D9613_012372</name>
</gene>
<organism evidence="2 3">
    <name type="scientific">Agrocybe pediades</name>
    <dbReference type="NCBI Taxonomy" id="84607"/>
    <lineage>
        <taxon>Eukaryota</taxon>
        <taxon>Fungi</taxon>
        <taxon>Dikarya</taxon>
        <taxon>Basidiomycota</taxon>
        <taxon>Agaricomycotina</taxon>
        <taxon>Agaricomycetes</taxon>
        <taxon>Agaricomycetidae</taxon>
        <taxon>Agaricales</taxon>
        <taxon>Agaricineae</taxon>
        <taxon>Strophariaceae</taxon>
        <taxon>Agrocybe</taxon>
    </lineage>
</organism>
<accession>A0A8H4QRW8</accession>
<keyword evidence="1" id="KW-0472">Membrane</keyword>